<accession>A0ABY7VL16</accession>
<protein>
    <submittedName>
        <fullName evidence="1">Uncharacterized protein</fullName>
    </submittedName>
</protein>
<organism evidence="1 2">
    <name type="scientific">Thalassomonas haliotis</name>
    <dbReference type="NCBI Taxonomy" id="485448"/>
    <lineage>
        <taxon>Bacteria</taxon>
        <taxon>Pseudomonadati</taxon>
        <taxon>Pseudomonadota</taxon>
        <taxon>Gammaproteobacteria</taxon>
        <taxon>Alteromonadales</taxon>
        <taxon>Colwelliaceae</taxon>
        <taxon>Thalassomonas</taxon>
    </lineage>
</organism>
<proteinExistence type="predicted"/>
<evidence type="ECO:0000313" key="1">
    <source>
        <dbReference type="EMBL" id="WDE13690.1"/>
    </source>
</evidence>
<reference evidence="1 2" key="1">
    <citation type="journal article" date="2022" name="Mar. Drugs">
        <title>Bioassay-Guided Fractionation Leads to the Detection of Cholic Acid Generated by the Rare Thalassomonas sp.</title>
        <authorList>
            <person name="Pheiffer F."/>
            <person name="Schneider Y.K."/>
            <person name="Hansen E.H."/>
            <person name="Andersen J.H."/>
            <person name="Isaksson J."/>
            <person name="Busche T."/>
            <person name="R C."/>
            <person name="Kalinowski J."/>
            <person name="Zyl L.V."/>
            <person name="Trindade M."/>
        </authorList>
    </citation>
    <scope>NUCLEOTIDE SEQUENCE [LARGE SCALE GENOMIC DNA]</scope>
    <source>
        <strain evidence="1 2">A5K-61T</strain>
    </source>
</reference>
<gene>
    <name evidence="1" type="ORF">H3N35_09790</name>
</gene>
<dbReference type="Proteomes" id="UP001215231">
    <property type="component" value="Chromosome"/>
</dbReference>
<keyword evidence="2" id="KW-1185">Reference proteome</keyword>
<evidence type="ECO:0000313" key="2">
    <source>
        <dbReference type="Proteomes" id="UP001215231"/>
    </source>
</evidence>
<dbReference type="RefSeq" id="WP_274054117.1">
    <property type="nucleotide sequence ID" value="NZ_CP059693.1"/>
</dbReference>
<dbReference type="EMBL" id="CP059693">
    <property type="protein sequence ID" value="WDE13690.1"/>
    <property type="molecule type" value="Genomic_DNA"/>
</dbReference>
<sequence>MVRFGLLVVITGPNKKKLINLAEKAAQLDNKATQKAGGGRGEDKLSVMICPAGGDKNCKTVLCLRFSF</sequence>
<name>A0ABY7VL16_9GAMM</name>